<feature type="transmembrane region" description="Helical" evidence="2">
    <location>
        <begin position="91"/>
        <end position="114"/>
    </location>
</feature>
<evidence type="ECO:0000313" key="4">
    <source>
        <dbReference type="Proteomes" id="UP000669179"/>
    </source>
</evidence>
<reference evidence="3" key="1">
    <citation type="submission" date="2021-03" db="EMBL/GenBank/DDBJ databases">
        <authorList>
            <person name="Kanchanasin P."/>
            <person name="Saeng-In P."/>
            <person name="Phongsopitanun W."/>
            <person name="Yuki M."/>
            <person name="Kudo T."/>
            <person name="Ohkuma M."/>
            <person name="Tanasupawat S."/>
        </authorList>
    </citation>
    <scope>NUCLEOTIDE SEQUENCE</scope>
    <source>
        <strain evidence="3">GKU 128</strain>
    </source>
</reference>
<keyword evidence="4" id="KW-1185">Reference proteome</keyword>
<keyword evidence="2" id="KW-0812">Transmembrane</keyword>
<dbReference type="EMBL" id="JAGEOJ010000001">
    <property type="protein sequence ID" value="MBO2445500.1"/>
    <property type="molecule type" value="Genomic_DNA"/>
</dbReference>
<keyword evidence="2" id="KW-0472">Membrane</keyword>
<sequence length="201" mass="21139">MTTALLVAAGVVFVIGRRFLGEPLVAKDVFVIPLVILGAAVYNLTKVPHWNAVDIGILAIGVVVGVAFGAWRGTSTVLEPRDGVLYQRYKIRTVLIWAGSLAAGGVITLTGHGLGMHEDTRPIMLSIGLGMLGETLTLGARALASGHSFAPAKDGSPTPSSLNQVLDALTARAPGRPLDHSPTFGESVRRLRGEPTSTRER</sequence>
<comment type="caution">
    <text evidence="3">The sequence shown here is derived from an EMBL/GenBank/DDBJ whole genome shotgun (WGS) entry which is preliminary data.</text>
</comment>
<feature type="compositionally biased region" description="Basic and acidic residues" evidence="1">
    <location>
        <begin position="187"/>
        <end position="201"/>
    </location>
</feature>
<keyword evidence="2" id="KW-1133">Transmembrane helix</keyword>
<evidence type="ECO:0000256" key="2">
    <source>
        <dbReference type="SAM" id="Phobius"/>
    </source>
</evidence>
<dbReference type="RefSeq" id="WP_208253125.1">
    <property type="nucleotide sequence ID" value="NZ_JAGEOJ010000001.1"/>
</dbReference>
<evidence type="ECO:0008006" key="5">
    <source>
        <dbReference type="Google" id="ProtNLM"/>
    </source>
</evidence>
<organism evidence="3 4">
    <name type="scientific">Actinomadura barringtoniae</name>
    <dbReference type="NCBI Taxonomy" id="1427535"/>
    <lineage>
        <taxon>Bacteria</taxon>
        <taxon>Bacillati</taxon>
        <taxon>Actinomycetota</taxon>
        <taxon>Actinomycetes</taxon>
        <taxon>Streptosporangiales</taxon>
        <taxon>Thermomonosporaceae</taxon>
        <taxon>Actinomadura</taxon>
    </lineage>
</organism>
<feature type="region of interest" description="Disordered" evidence="1">
    <location>
        <begin position="173"/>
        <end position="201"/>
    </location>
</feature>
<feature type="transmembrane region" description="Helical" evidence="2">
    <location>
        <begin position="29"/>
        <end position="45"/>
    </location>
</feature>
<protein>
    <recommendedName>
        <fullName evidence="5">DUF1453 domain-containing protein</fullName>
    </recommendedName>
</protein>
<evidence type="ECO:0000256" key="1">
    <source>
        <dbReference type="SAM" id="MobiDB-lite"/>
    </source>
</evidence>
<dbReference type="AlphaFoldDB" id="A0A939P5S3"/>
<dbReference type="Proteomes" id="UP000669179">
    <property type="component" value="Unassembled WGS sequence"/>
</dbReference>
<name>A0A939P5S3_9ACTN</name>
<feature type="transmembrane region" description="Helical" evidence="2">
    <location>
        <begin position="52"/>
        <end position="71"/>
    </location>
</feature>
<gene>
    <name evidence="3" type="ORF">J4573_00190</name>
</gene>
<proteinExistence type="predicted"/>
<accession>A0A939P5S3</accession>
<evidence type="ECO:0000313" key="3">
    <source>
        <dbReference type="EMBL" id="MBO2445500.1"/>
    </source>
</evidence>